<dbReference type="AlphaFoldDB" id="A0A9N9HCG6"/>
<protein>
    <submittedName>
        <fullName evidence="1">20487_t:CDS:1</fullName>
    </submittedName>
</protein>
<dbReference type="Proteomes" id="UP000789759">
    <property type="component" value="Unassembled WGS sequence"/>
</dbReference>
<sequence length="50" mass="5803">KFSKTILSIDVVQQPYYLVFNNVVKMFDRCLEKGPKEVVGFLASNTFLFK</sequence>
<evidence type="ECO:0000313" key="2">
    <source>
        <dbReference type="Proteomes" id="UP000789759"/>
    </source>
</evidence>
<dbReference type="EMBL" id="CAJVQA010008308">
    <property type="protein sequence ID" value="CAG8669675.1"/>
    <property type="molecule type" value="Genomic_DNA"/>
</dbReference>
<feature type="non-terminal residue" evidence="1">
    <location>
        <position position="1"/>
    </location>
</feature>
<proteinExistence type="predicted"/>
<accession>A0A9N9HCG6</accession>
<keyword evidence="2" id="KW-1185">Reference proteome</keyword>
<evidence type="ECO:0000313" key="1">
    <source>
        <dbReference type="EMBL" id="CAG8669675.1"/>
    </source>
</evidence>
<gene>
    <name evidence="1" type="ORF">CPELLU_LOCUS10209</name>
</gene>
<name>A0A9N9HCG6_9GLOM</name>
<organism evidence="1 2">
    <name type="scientific">Cetraspora pellucida</name>
    <dbReference type="NCBI Taxonomy" id="1433469"/>
    <lineage>
        <taxon>Eukaryota</taxon>
        <taxon>Fungi</taxon>
        <taxon>Fungi incertae sedis</taxon>
        <taxon>Mucoromycota</taxon>
        <taxon>Glomeromycotina</taxon>
        <taxon>Glomeromycetes</taxon>
        <taxon>Diversisporales</taxon>
        <taxon>Gigasporaceae</taxon>
        <taxon>Cetraspora</taxon>
    </lineage>
</organism>
<comment type="caution">
    <text evidence="1">The sequence shown here is derived from an EMBL/GenBank/DDBJ whole genome shotgun (WGS) entry which is preliminary data.</text>
</comment>
<reference evidence="1" key="1">
    <citation type="submission" date="2021-06" db="EMBL/GenBank/DDBJ databases">
        <authorList>
            <person name="Kallberg Y."/>
            <person name="Tangrot J."/>
            <person name="Rosling A."/>
        </authorList>
    </citation>
    <scope>NUCLEOTIDE SEQUENCE</scope>
    <source>
        <strain evidence="1">FL966</strain>
    </source>
</reference>